<dbReference type="GO" id="GO:0005737">
    <property type="term" value="C:cytoplasm"/>
    <property type="evidence" value="ECO:0007669"/>
    <property type="project" value="UniProtKB-SubCell"/>
</dbReference>
<dbReference type="NCBIfam" id="TIGR01826">
    <property type="entry name" value="CofD_related"/>
    <property type="match status" value="1"/>
</dbReference>
<keyword evidence="5" id="KW-1185">Reference proteome</keyword>
<dbReference type="InterPro" id="IPR038136">
    <property type="entry name" value="CofD-like_dom_sf"/>
</dbReference>
<dbReference type="HAMAP" id="MF_00973">
    <property type="entry name" value="Gluconeogen_factor"/>
    <property type="match status" value="1"/>
</dbReference>
<comment type="similarity">
    <text evidence="2">Belongs to the gluconeogenesis factor family.</text>
</comment>
<evidence type="ECO:0000256" key="3">
    <source>
        <dbReference type="SAM" id="Phobius"/>
    </source>
</evidence>
<comment type="function">
    <text evidence="2">Required for morphogenesis under gluconeogenic growth conditions.</text>
</comment>
<dbReference type="GO" id="GO:0008360">
    <property type="term" value="P:regulation of cell shape"/>
    <property type="evidence" value="ECO:0007669"/>
    <property type="project" value="UniProtKB-UniRule"/>
</dbReference>
<dbReference type="AlphaFoldDB" id="A0A1G7N406"/>
<dbReference type="InterPro" id="IPR002882">
    <property type="entry name" value="CofD"/>
</dbReference>
<dbReference type="Pfam" id="PF01933">
    <property type="entry name" value="CofD"/>
    <property type="match status" value="1"/>
</dbReference>
<dbReference type="CDD" id="cd07187">
    <property type="entry name" value="YvcK_like"/>
    <property type="match status" value="1"/>
</dbReference>
<reference evidence="5" key="1">
    <citation type="submission" date="2016-10" db="EMBL/GenBank/DDBJ databases">
        <authorList>
            <person name="Varghese N."/>
            <person name="Submissions S."/>
        </authorList>
    </citation>
    <scope>NUCLEOTIDE SEQUENCE [LARGE SCALE GENOMIC DNA]</scope>
    <source>
        <strain evidence="5">DSM 23256</strain>
    </source>
</reference>
<accession>A0A1G7N406</accession>
<dbReference type="GO" id="GO:0043743">
    <property type="term" value="F:LPPG:FO 2-phospho-L-lactate transferase activity"/>
    <property type="evidence" value="ECO:0007669"/>
    <property type="project" value="InterPro"/>
</dbReference>
<feature type="transmembrane region" description="Helical" evidence="3">
    <location>
        <begin position="58"/>
        <end position="81"/>
    </location>
</feature>
<proteinExistence type="inferred from homology"/>
<keyword evidence="3" id="KW-0472">Membrane</keyword>
<keyword evidence="3" id="KW-0812">Transmembrane</keyword>
<dbReference type="STRING" id="1123285.SAMN05660235_02412"/>
<evidence type="ECO:0000256" key="2">
    <source>
        <dbReference type="HAMAP-Rule" id="MF_00973"/>
    </source>
</evidence>
<evidence type="ECO:0000313" key="5">
    <source>
        <dbReference type="Proteomes" id="UP000243333"/>
    </source>
</evidence>
<evidence type="ECO:0000256" key="1">
    <source>
        <dbReference type="ARBA" id="ARBA00022490"/>
    </source>
</evidence>
<keyword evidence="1 2" id="KW-0963">Cytoplasm</keyword>
<dbReference type="PANTHER" id="PTHR30135:SF3">
    <property type="entry name" value="GLUCONEOGENESIS FACTOR-RELATED"/>
    <property type="match status" value="1"/>
</dbReference>
<gene>
    <name evidence="4" type="ORF">SAMN05660235_02412</name>
</gene>
<dbReference type="OrthoDB" id="9783842at2"/>
<dbReference type="Gene3D" id="3.40.50.10680">
    <property type="entry name" value="CofD-like domains"/>
    <property type="match status" value="1"/>
</dbReference>
<name>A0A1G7N406_9FIRM</name>
<dbReference type="EMBL" id="FNBU01000021">
    <property type="protein sequence ID" value="SDF68671.1"/>
    <property type="molecule type" value="Genomic_DNA"/>
</dbReference>
<dbReference type="RefSeq" id="WP_093691210.1">
    <property type="nucleotide sequence ID" value="NZ_FNBU01000021.1"/>
</dbReference>
<dbReference type="PANTHER" id="PTHR30135">
    <property type="entry name" value="UNCHARACTERIZED PROTEIN YVCK-RELATED"/>
    <property type="match status" value="1"/>
</dbReference>
<sequence length="451" mass="48815">MHFLKWLYPGMKLKRWLLLFSLGAIAASLGLAIVFNYKFAGAVEEALFKFVYRATGKYYYTATTVAGIGVIALGLATMTFATRQIIRSVISVLVPEGSERLVEIIFQKRKLNRGPSVVVIGGGTGLSVLLRGIKSVTSNVTAIVTVADDGGSSGRIREDLGIIPPGDLRNCLVALADTEPLMEKLFQHRFGGAGDLAGHSFGNLFLAAMTEVLGDVELALKESSKVLKVRGQVLPASTTTIRLVAEMTDGTLVEGESQIPLAKKTIKQISIRPHDAQPVEAALEAIRDADVCILGPGSLYTSVMPNLLVQGIADALRQSEAVKIYICNVMTQPGETDGYTASRHVQAIFDHVGPGVIDYVVVNVQEVAESLQNTYARQGAYPVLADIEAIEAMGVKVIGANLISETNLVRHDPVKLSRTIVDLVYKLKNTSERMKLLDYYLIAENIKEIKD</sequence>
<protein>
    <recommendedName>
        <fullName evidence="2">Putative gluconeogenesis factor</fullName>
    </recommendedName>
</protein>
<keyword evidence="3" id="KW-1133">Transmembrane helix</keyword>
<comment type="subcellular location">
    <subcellularLocation>
        <location evidence="2">Cytoplasm</location>
    </subcellularLocation>
</comment>
<organism evidence="4 5">
    <name type="scientific">Sporolituus thermophilus DSM 23256</name>
    <dbReference type="NCBI Taxonomy" id="1123285"/>
    <lineage>
        <taxon>Bacteria</taxon>
        <taxon>Bacillati</taxon>
        <taxon>Bacillota</taxon>
        <taxon>Negativicutes</taxon>
        <taxon>Selenomonadales</taxon>
        <taxon>Sporomusaceae</taxon>
        <taxon>Sporolituus</taxon>
    </lineage>
</organism>
<dbReference type="SUPFAM" id="SSF142338">
    <property type="entry name" value="CofD-like"/>
    <property type="match status" value="1"/>
</dbReference>
<evidence type="ECO:0000313" key="4">
    <source>
        <dbReference type="EMBL" id="SDF68671.1"/>
    </source>
</evidence>
<dbReference type="Proteomes" id="UP000243333">
    <property type="component" value="Unassembled WGS sequence"/>
</dbReference>
<dbReference type="InterPro" id="IPR010119">
    <property type="entry name" value="Gluconeogen_factor"/>
</dbReference>